<dbReference type="FunFam" id="3.30.565.10:FF:000006">
    <property type="entry name" value="Sensor histidine kinase WalK"/>
    <property type="match status" value="1"/>
</dbReference>
<feature type="domain" description="PAS" evidence="8">
    <location>
        <begin position="6"/>
        <end position="58"/>
    </location>
</feature>
<dbReference type="OrthoDB" id="9766459at2"/>
<evidence type="ECO:0000256" key="3">
    <source>
        <dbReference type="ARBA" id="ARBA00022553"/>
    </source>
</evidence>
<evidence type="ECO:0000256" key="4">
    <source>
        <dbReference type="ARBA" id="ARBA00022679"/>
    </source>
</evidence>
<dbReference type="PROSITE" id="PS50109">
    <property type="entry name" value="HIS_KIN"/>
    <property type="match status" value="1"/>
</dbReference>
<keyword evidence="3" id="KW-0597">Phosphoprotein</keyword>
<dbReference type="GO" id="GO:0000155">
    <property type="term" value="F:phosphorelay sensor kinase activity"/>
    <property type="evidence" value="ECO:0007669"/>
    <property type="project" value="InterPro"/>
</dbReference>
<dbReference type="PRINTS" id="PR00344">
    <property type="entry name" value="BCTRLSENSOR"/>
</dbReference>
<dbReference type="InterPro" id="IPR003594">
    <property type="entry name" value="HATPase_dom"/>
</dbReference>
<dbReference type="EC" id="2.7.13.3" evidence="2"/>
<dbReference type="SMART" id="SM00091">
    <property type="entry name" value="PAS"/>
    <property type="match status" value="1"/>
</dbReference>
<name>A0A0H4PI23_9BACT</name>
<dbReference type="CDD" id="cd00082">
    <property type="entry name" value="HisKA"/>
    <property type="match status" value="1"/>
</dbReference>
<dbReference type="Proteomes" id="UP000036520">
    <property type="component" value="Chromosome"/>
</dbReference>
<evidence type="ECO:0000256" key="2">
    <source>
        <dbReference type="ARBA" id="ARBA00012438"/>
    </source>
</evidence>
<dbReference type="PROSITE" id="PS50112">
    <property type="entry name" value="PAS"/>
    <property type="match status" value="1"/>
</dbReference>
<keyword evidence="4" id="KW-0808">Transferase</keyword>
<feature type="domain" description="Histidine kinase" evidence="7">
    <location>
        <begin position="158"/>
        <end position="371"/>
    </location>
</feature>
<dbReference type="Pfam" id="PF13426">
    <property type="entry name" value="PAS_9"/>
    <property type="match status" value="1"/>
</dbReference>
<evidence type="ECO:0000313" key="10">
    <source>
        <dbReference type="Proteomes" id="UP000036520"/>
    </source>
</evidence>
<dbReference type="AlphaFoldDB" id="A0A0H4PI23"/>
<reference evidence="9 10" key="1">
    <citation type="submission" date="2015-07" db="EMBL/GenBank/DDBJ databases">
        <authorList>
            <person name="Kim K.M."/>
        </authorList>
    </citation>
    <scope>NUCLEOTIDE SEQUENCE [LARGE SCALE GENOMIC DNA]</scope>
    <source>
        <strain evidence="9 10">KCTC 12363</strain>
    </source>
</reference>
<dbReference type="InterPro" id="IPR004358">
    <property type="entry name" value="Sig_transdc_His_kin-like_C"/>
</dbReference>
<proteinExistence type="predicted"/>
<protein>
    <recommendedName>
        <fullName evidence="2">histidine kinase</fullName>
        <ecNumber evidence="2">2.7.13.3</ecNumber>
    </recommendedName>
</protein>
<dbReference type="SMART" id="SM00388">
    <property type="entry name" value="HisKA"/>
    <property type="match status" value="1"/>
</dbReference>
<evidence type="ECO:0000259" key="8">
    <source>
        <dbReference type="PROSITE" id="PS50112"/>
    </source>
</evidence>
<dbReference type="SUPFAM" id="SSF47384">
    <property type="entry name" value="Homodimeric domain of signal transducing histidine kinase"/>
    <property type="match status" value="1"/>
</dbReference>
<accession>A0A0H4PI23</accession>
<dbReference type="SMART" id="SM00387">
    <property type="entry name" value="HATPase_c"/>
    <property type="match status" value="1"/>
</dbReference>
<dbReference type="InterPro" id="IPR052162">
    <property type="entry name" value="Sensor_kinase/Photoreceptor"/>
</dbReference>
<evidence type="ECO:0000256" key="1">
    <source>
        <dbReference type="ARBA" id="ARBA00000085"/>
    </source>
</evidence>
<dbReference type="CDD" id="cd00130">
    <property type="entry name" value="PAS"/>
    <property type="match status" value="1"/>
</dbReference>
<evidence type="ECO:0000313" key="9">
    <source>
        <dbReference type="EMBL" id="AKP54186.1"/>
    </source>
</evidence>
<dbReference type="InterPro" id="IPR036890">
    <property type="entry name" value="HATPase_C_sf"/>
</dbReference>
<dbReference type="PANTHER" id="PTHR43304:SF1">
    <property type="entry name" value="PAC DOMAIN-CONTAINING PROTEIN"/>
    <property type="match status" value="1"/>
</dbReference>
<dbReference type="SUPFAM" id="SSF55874">
    <property type="entry name" value="ATPase domain of HSP90 chaperone/DNA topoisomerase II/histidine kinase"/>
    <property type="match status" value="1"/>
</dbReference>
<dbReference type="PANTHER" id="PTHR43304">
    <property type="entry name" value="PHYTOCHROME-LIKE PROTEIN CPH1"/>
    <property type="match status" value="1"/>
</dbReference>
<dbReference type="Gene3D" id="1.10.287.130">
    <property type="match status" value="1"/>
</dbReference>
<dbReference type="Gene3D" id="3.30.565.10">
    <property type="entry name" value="Histidine kinase-like ATPase, C-terminal domain"/>
    <property type="match status" value="1"/>
</dbReference>
<dbReference type="SUPFAM" id="SSF55785">
    <property type="entry name" value="PYP-like sensor domain (PAS domain)"/>
    <property type="match status" value="1"/>
</dbReference>
<dbReference type="STRING" id="320787.CA2015_4864"/>
<evidence type="ECO:0000259" key="7">
    <source>
        <dbReference type="PROSITE" id="PS50109"/>
    </source>
</evidence>
<sequence length="376" mass="42611">MIEQAFTEDSEDLYQNAPFGYMTTGADGKIVNINGTLLKWLGYERNEIVLQKSFQDLLGMGEKIYFETHIMPMLHIHREISEINIELKGKDSRRLPTLLNGMQIFKSSGVAPFFRFSVLNITQRKQYEVELIKARKQAEQTVERLRQVNEGLEHFAYTASHDLQAPLNTISSLVGLLEKEGHLPPDTDGKMYYSLILENTQRMKLMIKDLLDYSKIDGNENEFEEVSLNEVCGLALEMIKVEVKENNVTFNIPALPVIVADNIQMTRLFQNLFSNAIKYRSEADPVISVDYEEKGDEITVYVKDNGMGFKQSATDEIFAFMKRLNPHGSIPGTGIGLASCKRILEIHCGTISAKSTPGKGSTFFFTLPKRGKKPEY</sequence>
<dbReference type="NCBIfam" id="TIGR00229">
    <property type="entry name" value="sensory_box"/>
    <property type="match status" value="1"/>
</dbReference>
<dbReference type="InterPro" id="IPR000014">
    <property type="entry name" value="PAS"/>
</dbReference>
<dbReference type="KEGG" id="camu:CA2015_4864"/>
<dbReference type="Pfam" id="PF02518">
    <property type="entry name" value="HATPase_c"/>
    <property type="match status" value="1"/>
</dbReference>
<dbReference type="Gene3D" id="3.30.450.20">
    <property type="entry name" value="PAS domain"/>
    <property type="match status" value="1"/>
</dbReference>
<dbReference type="InterPro" id="IPR003661">
    <property type="entry name" value="HisK_dim/P_dom"/>
</dbReference>
<keyword evidence="10" id="KW-1185">Reference proteome</keyword>
<dbReference type="InterPro" id="IPR036097">
    <property type="entry name" value="HisK_dim/P_sf"/>
</dbReference>
<gene>
    <name evidence="9" type="ORF">CA2015_4864</name>
</gene>
<evidence type="ECO:0000256" key="5">
    <source>
        <dbReference type="ARBA" id="ARBA00022777"/>
    </source>
</evidence>
<dbReference type="EMBL" id="CP012040">
    <property type="protein sequence ID" value="AKP54186.1"/>
    <property type="molecule type" value="Genomic_DNA"/>
</dbReference>
<keyword evidence="6" id="KW-0175">Coiled coil</keyword>
<dbReference type="InterPro" id="IPR005467">
    <property type="entry name" value="His_kinase_dom"/>
</dbReference>
<feature type="coiled-coil region" evidence="6">
    <location>
        <begin position="124"/>
        <end position="155"/>
    </location>
</feature>
<dbReference type="Pfam" id="PF00512">
    <property type="entry name" value="HisKA"/>
    <property type="match status" value="1"/>
</dbReference>
<evidence type="ECO:0000256" key="6">
    <source>
        <dbReference type="SAM" id="Coils"/>
    </source>
</evidence>
<organism evidence="9 10">
    <name type="scientific">Cyclobacterium amurskyense</name>
    <dbReference type="NCBI Taxonomy" id="320787"/>
    <lineage>
        <taxon>Bacteria</taxon>
        <taxon>Pseudomonadati</taxon>
        <taxon>Bacteroidota</taxon>
        <taxon>Cytophagia</taxon>
        <taxon>Cytophagales</taxon>
        <taxon>Cyclobacteriaceae</taxon>
        <taxon>Cyclobacterium</taxon>
    </lineage>
</organism>
<dbReference type="RefSeq" id="WP_048644197.1">
    <property type="nucleotide sequence ID" value="NZ_CP012040.1"/>
</dbReference>
<keyword evidence="5 9" id="KW-0418">Kinase</keyword>
<dbReference type="InterPro" id="IPR035965">
    <property type="entry name" value="PAS-like_dom_sf"/>
</dbReference>
<comment type="catalytic activity">
    <reaction evidence="1">
        <text>ATP + protein L-histidine = ADP + protein N-phospho-L-histidine.</text>
        <dbReference type="EC" id="2.7.13.3"/>
    </reaction>
</comment>